<sequence>MAASGATIPILAARTPYRGTIAQKYCPKKYAAKNGHSKNCHPLGQYPEQ</sequence>
<protein>
    <submittedName>
        <fullName evidence="1">Uncharacterized protein</fullName>
    </submittedName>
</protein>
<keyword evidence="2" id="KW-1185">Reference proteome</keyword>
<evidence type="ECO:0000313" key="2">
    <source>
        <dbReference type="Proteomes" id="UP000320176"/>
    </source>
</evidence>
<gene>
    <name evidence="1" type="ORF">Pla52n_32450</name>
</gene>
<proteinExistence type="predicted"/>
<reference evidence="1 2" key="1">
    <citation type="submission" date="2019-02" db="EMBL/GenBank/DDBJ databases">
        <title>Deep-cultivation of Planctomycetes and their phenomic and genomic characterization uncovers novel biology.</title>
        <authorList>
            <person name="Wiegand S."/>
            <person name="Jogler M."/>
            <person name="Boedeker C."/>
            <person name="Pinto D."/>
            <person name="Vollmers J."/>
            <person name="Rivas-Marin E."/>
            <person name="Kohn T."/>
            <person name="Peeters S.H."/>
            <person name="Heuer A."/>
            <person name="Rast P."/>
            <person name="Oberbeckmann S."/>
            <person name="Bunk B."/>
            <person name="Jeske O."/>
            <person name="Meyerdierks A."/>
            <person name="Storesund J.E."/>
            <person name="Kallscheuer N."/>
            <person name="Luecker S."/>
            <person name="Lage O.M."/>
            <person name="Pohl T."/>
            <person name="Merkel B.J."/>
            <person name="Hornburger P."/>
            <person name="Mueller R.-W."/>
            <person name="Bruemmer F."/>
            <person name="Labrenz M."/>
            <person name="Spormann A.M."/>
            <person name="Op Den Camp H."/>
            <person name="Overmann J."/>
            <person name="Amann R."/>
            <person name="Jetten M.S.M."/>
            <person name="Mascher T."/>
            <person name="Medema M.H."/>
            <person name="Devos D.P."/>
            <person name="Kaster A.-K."/>
            <person name="Ovreas L."/>
            <person name="Rohde M."/>
            <person name="Galperin M.Y."/>
            <person name="Jogler C."/>
        </authorList>
    </citation>
    <scope>NUCLEOTIDE SEQUENCE [LARGE SCALE GENOMIC DNA]</scope>
    <source>
        <strain evidence="1 2">Pla52n</strain>
    </source>
</reference>
<dbReference type="AlphaFoldDB" id="A0A5C6ASZ8"/>
<organism evidence="1 2">
    <name type="scientific">Stieleria varia</name>
    <dbReference type="NCBI Taxonomy" id="2528005"/>
    <lineage>
        <taxon>Bacteria</taxon>
        <taxon>Pseudomonadati</taxon>
        <taxon>Planctomycetota</taxon>
        <taxon>Planctomycetia</taxon>
        <taxon>Pirellulales</taxon>
        <taxon>Pirellulaceae</taxon>
        <taxon>Stieleria</taxon>
    </lineage>
</organism>
<comment type="caution">
    <text evidence="1">The sequence shown here is derived from an EMBL/GenBank/DDBJ whole genome shotgun (WGS) entry which is preliminary data.</text>
</comment>
<dbReference type="Proteomes" id="UP000320176">
    <property type="component" value="Unassembled WGS sequence"/>
</dbReference>
<dbReference type="EMBL" id="SJPN01000004">
    <property type="protein sequence ID" value="TWU02196.1"/>
    <property type="molecule type" value="Genomic_DNA"/>
</dbReference>
<name>A0A5C6ASZ8_9BACT</name>
<evidence type="ECO:0000313" key="1">
    <source>
        <dbReference type="EMBL" id="TWU02196.1"/>
    </source>
</evidence>
<accession>A0A5C6ASZ8</accession>